<dbReference type="EMBL" id="FMYQ01000004">
    <property type="protein sequence ID" value="SDC17832.1"/>
    <property type="molecule type" value="Genomic_DNA"/>
</dbReference>
<evidence type="ECO:0008006" key="4">
    <source>
        <dbReference type="Google" id="ProtNLM"/>
    </source>
</evidence>
<proteinExistence type="predicted"/>
<keyword evidence="3" id="KW-1185">Reference proteome</keyword>
<dbReference type="Pfam" id="PF13663">
    <property type="entry name" value="DUF4148"/>
    <property type="match status" value="1"/>
</dbReference>
<name>A0A1G6JG86_9BURK</name>
<reference evidence="3" key="1">
    <citation type="submission" date="2016-09" db="EMBL/GenBank/DDBJ databases">
        <authorList>
            <person name="Varghese N."/>
            <person name="Submissions S."/>
        </authorList>
    </citation>
    <scope>NUCLEOTIDE SEQUENCE [LARGE SCALE GENOMIC DNA]</scope>
    <source>
        <strain evidence="3">TNe-862</strain>
    </source>
</reference>
<gene>
    <name evidence="2" type="ORF">SAMN05421548_104249</name>
</gene>
<feature type="chain" id="PRO_5011648977" description="DUF4148 domain-containing protein" evidence="1">
    <location>
        <begin position="30"/>
        <end position="93"/>
    </location>
</feature>
<feature type="signal peptide" evidence="1">
    <location>
        <begin position="1"/>
        <end position="29"/>
    </location>
</feature>
<evidence type="ECO:0000256" key="1">
    <source>
        <dbReference type="SAM" id="SignalP"/>
    </source>
</evidence>
<accession>A0A1G6JG86</accession>
<dbReference type="InterPro" id="IPR025421">
    <property type="entry name" value="DUF4148"/>
</dbReference>
<dbReference type="AlphaFoldDB" id="A0A1G6JG86"/>
<organism evidence="2 3">
    <name type="scientific">Paraburkholderia lycopersici</name>
    <dbReference type="NCBI Taxonomy" id="416944"/>
    <lineage>
        <taxon>Bacteria</taxon>
        <taxon>Pseudomonadati</taxon>
        <taxon>Pseudomonadota</taxon>
        <taxon>Betaproteobacteria</taxon>
        <taxon>Burkholderiales</taxon>
        <taxon>Burkholderiaceae</taxon>
        <taxon>Paraburkholderia</taxon>
    </lineage>
</organism>
<dbReference type="Proteomes" id="UP000198908">
    <property type="component" value="Unassembled WGS sequence"/>
</dbReference>
<keyword evidence="1" id="KW-0732">Signal</keyword>
<dbReference type="STRING" id="416944.SAMN05421548_104249"/>
<sequence length="93" mass="9758">MKGLAMNPLPRVALGVAAACCFASAAALAQPYTASTPLTRAQVRADLIEWRQAGYDPLDWIDYPENAQRAGAIVAQRRAARAGVGASGAQMTQ</sequence>
<protein>
    <recommendedName>
        <fullName evidence="4">DUF4148 domain-containing protein</fullName>
    </recommendedName>
</protein>
<evidence type="ECO:0000313" key="2">
    <source>
        <dbReference type="EMBL" id="SDC17832.1"/>
    </source>
</evidence>
<evidence type="ECO:0000313" key="3">
    <source>
        <dbReference type="Proteomes" id="UP000198908"/>
    </source>
</evidence>